<accession>A0ABS8DNN7</accession>
<dbReference type="Gene3D" id="3.40.50.150">
    <property type="entry name" value="Vaccinia Virus protein VP39"/>
    <property type="match status" value="1"/>
</dbReference>
<evidence type="ECO:0000313" key="3">
    <source>
        <dbReference type="EMBL" id="MCB8887887.1"/>
    </source>
</evidence>
<keyword evidence="4" id="KW-1185">Reference proteome</keyword>
<dbReference type="InterPro" id="IPR041698">
    <property type="entry name" value="Methyltransf_25"/>
</dbReference>
<sequence length="289" mass="31753">MSLTSFQALACPLDGQPLHRLESNWRCPAGHSFDIARQGYVNLLPVQNKRSADPGDSKEMVAARQRFLNAGHYRRVAEAVSKAVLEGAASAPMRCLDAGCGEGYYLRELAQQAGDVPLALVGLDISKWAVQQGARQARAIGNDHLREAHWLVGSNANLPIQDQSIDRLLCLFGFPVVQEFSRVLAPGGVWIQAEAGGDHLRELREIIYPSLKPERSAPPQPPTGFAVRDEQRIRETITLDDQAAIADLLAMTPHLYRASARGRERAQALKTLSLTVDVRLQTWVKTAHA</sequence>
<gene>
    <name evidence="3" type="ORF">GEV37_01920</name>
</gene>
<dbReference type="Pfam" id="PF21302">
    <property type="entry name" value="Zn_ribbon_RlmA"/>
    <property type="match status" value="1"/>
</dbReference>
<reference evidence="3 4" key="1">
    <citation type="journal article" date="2021" name="Sci. Rep.">
        <title>Genome analysis of a halophilic bacterium Halomonas malpeensis YU-PRIM-29(T) reveals its exopolysaccharide and pigment producing capabilities.</title>
        <authorList>
            <person name="Athmika"/>
            <person name="Ghate S.D."/>
            <person name="Arun A.B."/>
            <person name="Rao S.S."/>
            <person name="Kumar S.T.A."/>
            <person name="Kandiyil M.K."/>
            <person name="Saptami K."/>
            <person name="Rekha P.D."/>
        </authorList>
    </citation>
    <scope>NUCLEOTIDE SEQUENCE [LARGE SCALE GENOMIC DNA]</scope>
    <source>
        <strain evidence="4">prim 29</strain>
    </source>
</reference>
<dbReference type="RefSeq" id="WP_227388485.1">
    <property type="nucleotide sequence ID" value="NZ_JBHSCJ010000003.1"/>
</dbReference>
<evidence type="ECO:0000313" key="4">
    <source>
        <dbReference type="Proteomes" id="UP001319882"/>
    </source>
</evidence>
<keyword evidence="3" id="KW-0489">Methyltransferase</keyword>
<dbReference type="Pfam" id="PF13649">
    <property type="entry name" value="Methyltransf_25"/>
    <property type="match status" value="1"/>
</dbReference>
<dbReference type="InterPro" id="IPR029063">
    <property type="entry name" value="SAM-dependent_MTases_sf"/>
</dbReference>
<keyword evidence="3" id="KW-0808">Transferase</keyword>
<evidence type="ECO:0000259" key="2">
    <source>
        <dbReference type="Pfam" id="PF21302"/>
    </source>
</evidence>
<dbReference type="GO" id="GO:0008168">
    <property type="term" value="F:methyltransferase activity"/>
    <property type="evidence" value="ECO:0007669"/>
    <property type="project" value="UniProtKB-KW"/>
</dbReference>
<proteinExistence type="predicted"/>
<dbReference type="Proteomes" id="UP001319882">
    <property type="component" value="Unassembled WGS sequence"/>
</dbReference>
<dbReference type="GO" id="GO:0032259">
    <property type="term" value="P:methylation"/>
    <property type="evidence" value="ECO:0007669"/>
    <property type="project" value="UniProtKB-KW"/>
</dbReference>
<dbReference type="EMBL" id="WHVL01000001">
    <property type="protein sequence ID" value="MCB8887887.1"/>
    <property type="molecule type" value="Genomic_DNA"/>
</dbReference>
<dbReference type="InterPro" id="IPR016718">
    <property type="entry name" value="rRNA_m1G-MeTrfase_A_prd"/>
</dbReference>
<dbReference type="SUPFAM" id="SSF53335">
    <property type="entry name" value="S-adenosyl-L-methionine-dependent methyltransferases"/>
    <property type="match status" value="1"/>
</dbReference>
<organism evidence="3 4">
    <name type="scientific">Vreelandella malpeensis</name>
    <dbReference type="NCBI Taxonomy" id="1172368"/>
    <lineage>
        <taxon>Bacteria</taxon>
        <taxon>Pseudomonadati</taxon>
        <taxon>Pseudomonadota</taxon>
        <taxon>Gammaproteobacteria</taxon>
        <taxon>Oceanospirillales</taxon>
        <taxon>Halomonadaceae</taxon>
        <taxon>Vreelandella</taxon>
    </lineage>
</organism>
<comment type="caution">
    <text evidence="3">The sequence shown here is derived from an EMBL/GenBank/DDBJ whole genome shotgun (WGS) entry which is preliminary data.</text>
</comment>
<dbReference type="InterPro" id="IPR048647">
    <property type="entry name" value="RlmA_N"/>
</dbReference>
<protein>
    <submittedName>
        <fullName evidence="3">Methyltransferase domain-containing protein</fullName>
    </submittedName>
</protein>
<dbReference type="CDD" id="cd02440">
    <property type="entry name" value="AdoMet_MTases"/>
    <property type="match status" value="1"/>
</dbReference>
<feature type="domain" description="23S rRNA (guanine(745)-N(1))-methyltransferase N-terminal" evidence="2">
    <location>
        <begin position="10"/>
        <end position="51"/>
    </location>
</feature>
<name>A0ABS8DNN7_9GAMM</name>
<evidence type="ECO:0000259" key="1">
    <source>
        <dbReference type="Pfam" id="PF13649"/>
    </source>
</evidence>
<feature type="domain" description="Methyltransferase" evidence="1">
    <location>
        <begin position="96"/>
        <end position="188"/>
    </location>
</feature>
<dbReference type="PIRSF" id="PIRSF018249">
    <property type="entry name" value="MyrA_prd"/>
    <property type="match status" value="1"/>
</dbReference>
<dbReference type="PANTHER" id="PTHR42912">
    <property type="entry name" value="METHYLTRANSFERASE"/>
    <property type="match status" value="1"/>
</dbReference>
<dbReference type="InterPro" id="IPR050508">
    <property type="entry name" value="Methyltransf_Superfamily"/>
</dbReference>